<feature type="compositionally biased region" description="Polar residues" evidence="2">
    <location>
        <begin position="615"/>
        <end position="635"/>
    </location>
</feature>
<accession>A0AAD9JLT4</accession>
<dbReference type="EMBL" id="JAODUP010000240">
    <property type="protein sequence ID" value="KAK2155444.1"/>
    <property type="molecule type" value="Genomic_DNA"/>
</dbReference>
<feature type="compositionally biased region" description="Polar residues" evidence="2">
    <location>
        <begin position="578"/>
        <end position="588"/>
    </location>
</feature>
<evidence type="ECO:0000256" key="2">
    <source>
        <dbReference type="SAM" id="MobiDB-lite"/>
    </source>
</evidence>
<feature type="compositionally biased region" description="Basic and acidic residues" evidence="2">
    <location>
        <begin position="605"/>
        <end position="614"/>
    </location>
</feature>
<feature type="coiled-coil region" evidence="1">
    <location>
        <begin position="488"/>
        <end position="515"/>
    </location>
</feature>
<reference evidence="3" key="1">
    <citation type="journal article" date="2023" name="Mol. Biol. Evol.">
        <title>Third-Generation Sequencing Reveals the Adaptive Role of the Epigenome in Three Deep-Sea Polychaetes.</title>
        <authorList>
            <person name="Perez M."/>
            <person name="Aroh O."/>
            <person name="Sun Y."/>
            <person name="Lan Y."/>
            <person name="Juniper S.K."/>
            <person name="Young C.R."/>
            <person name="Angers B."/>
            <person name="Qian P.Y."/>
        </authorList>
    </citation>
    <scope>NUCLEOTIDE SEQUENCE</scope>
    <source>
        <strain evidence="3">P08H-3</strain>
    </source>
</reference>
<sequence length="814" mass="90927">MIIHGEVSPFQSPGSVGDGDIKVTKKQMDVINSELVSAKSTLASTEATVRHQAEKIKLYRNQLEEAGILVKTPVRCRSESNLSVIAGRKSPMKLARSVDELSDGGLPGVSLSKLTGYGQCENVEQLKKEIAELRNCVIRYDRALVGLKGSLRSTSAGSSDSGSESTKRSLTSHIPVATTRLRTISASSTSTNHSMTAMPSSAAAQQLQKLEQEVVDLKRKLVESGKANSDLQRMLDELKRERSVMTKEIEKSDSSTQTTKHYTNLEEKLQKLQGVCSSYMDYNTERQMLTQQLSESRQLCDGLLRCLDELSTFLEEFLHHNSQGDLDVIDVTPERVRKFKMLLNDTRHLASDLSLLMENATEDSLVNESVIQPASSDTTVIIKNGRLHEILEQQLAAARKQGREVYLKLQKDLQTEIDSTNKQLQTRTQQLNIITQLEASVSHLRGQLEENADLNKTLKRELHIYDNFTPKQGQDKGRSTHTGTDFDISLLMEEMRELRKQLVRTIDNNNMLREKLEQLMTHNPAEGHIQLNIDNKYVNESTISKYSTKADAGHLLNGDPTYNDRYTDRSELRGHSSLSCSYANSQSPGDEMMRYNITDPCRPPSKLDKIEEITQRQSADTTGSHPTQSQNKGVTSVRVSSDLRCLYAVGAIDDYELLKKQLSEAKSIITALQALIAGTGSIDGSTLRQVSSSLGNLQSLVTKHQELVSMFWLTQLSRNDQNGDLVDNTDLVKENHQLRQQIALVKRKYIKAKEIGLSAAKNLAAENKLKEKTEEQVIEQLKRTHAVLRKARSNLTDKMIPPSNCPQNPDPASL</sequence>
<feature type="coiled-coil region" evidence="1">
    <location>
        <begin position="200"/>
        <end position="255"/>
    </location>
</feature>
<evidence type="ECO:0000313" key="4">
    <source>
        <dbReference type="Proteomes" id="UP001208570"/>
    </source>
</evidence>
<evidence type="ECO:0000256" key="1">
    <source>
        <dbReference type="SAM" id="Coils"/>
    </source>
</evidence>
<dbReference type="Proteomes" id="UP001208570">
    <property type="component" value="Unassembled WGS sequence"/>
</dbReference>
<dbReference type="GO" id="GO:0007098">
    <property type="term" value="P:centrosome cycle"/>
    <property type="evidence" value="ECO:0007669"/>
    <property type="project" value="TreeGrafter"/>
</dbReference>
<dbReference type="GO" id="GO:0060090">
    <property type="term" value="F:molecular adaptor activity"/>
    <property type="evidence" value="ECO:0007669"/>
    <property type="project" value="TreeGrafter"/>
</dbReference>
<feature type="region of interest" description="Disordered" evidence="2">
    <location>
        <begin position="151"/>
        <end position="172"/>
    </location>
</feature>
<dbReference type="PANTHER" id="PTHR46501">
    <property type="entry name" value="MYOMEGALIN"/>
    <property type="match status" value="1"/>
</dbReference>
<organism evidence="3 4">
    <name type="scientific">Paralvinella palmiformis</name>
    <dbReference type="NCBI Taxonomy" id="53620"/>
    <lineage>
        <taxon>Eukaryota</taxon>
        <taxon>Metazoa</taxon>
        <taxon>Spiralia</taxon>
        <taxon>Lophotrochozoa</taxon>
        <taxon>Annelida</taxon>
        <taxon>Polychaeta</taxon>
        <taxon>Sedentaria</taxon>
        <taxon>Canalipalpata</taxon>
        <taxon>Terebellida</taxon>
        <taxon>Terebelliformia</taxon>
        <taxon>Alvinellidae</taxon>
        <taxon>Paralvinella</taxon>
    </lineage>
</organism>
<dbReference type="GO" id="GO:0090063">
    <property type="term" value="P:positive regulation of microtubule nucleation"/>
    <property type="evidence" value="ECO:0007669"/>
    <property type="project" value="TreeGrafter"/>
</dbReference>
<evidence type="ECO:0000313" key="3">
    <source>
        <dbReference type="EMBL" id="KAK2155444.1"/>
    </source>
</evidence>
<dbReference type="PANTHER" id="PTHR46501:SF6">
    <property type="entry name" value="SI:CH73-95L15.5"/>
    <property type="match status" value="1"/>
</dbReference>
<feature type="region of interest" description="Disordered" evidence="2">
    <location>
        <begin position="551"/>
        <end position="570"/>
    </location>
</feature>
<dbReference type="GO" id="GO:0005794">
    <property type="term" value="C:Golgi apparatus"/>
    <property type="evidence" value="ECO:0007669"/>
    <property type="project" value="TreeGrafter"/>
</dbReference>
<keyword evidence="1" id="KW-0175">Coiled coil</keyword>
<feature type="region of interest" description="Disordered" evidence="2">
    <location>
        <begin position="578"/>
        <end position="635"/>
    </location>
</feature>
<dbReference type="GO" id="GO:1903358">
    <property type="term" value="P:regulation of Golgi organization"/>
    <property type="evidence" value="ECO:0007669"/>
    <property type="project" value="TreeGrafter"/>
</dbReference>
<dbReference type="AlphaFoldDB" id="A0AAD9JLT4"/>
<proteinExistence type="predicted"/>
<protein>
    <submittedName>
        <fullName evidence="3">Uncharacterized protein</fullName>
    </submittedName>
</protein>
<dbReference type="InterPro" id="IPR052593">
    <property type="entry name" value="MT-associated_AKAP9-binding"/>
</dbReference>
<keyword evidence="4" id="KW-1185">Reference proteome</keyword>
<feature type="compositionally biased region" description="Low complexity" evidence="2">
    <location>
        <begin position="151"/>
        <end position="164"/>
    </location>
</feature>
<dbReference type="GO" id="GO:0005813">
    <property type="term" value="C:centrosome"/>
    <property type="evidence" value="ECO:0007669"/>
    <property type="project" value="TreeGrafter"/>
</dbReference>
<gene>
    <name evidence="3" type="ORF">LSH36_240g02057</name>
</gene>
<name>A0AAD9JLT4_9ANNE</name>
<comment type="caution">
    <text evidence="3">The sequence shown here is derived from an EMBL/GenBank/DDBJ whole genome shotgun (WGS) entry which is preliminary data.</text>
</comment>
<feature type="region of interest" description="Disordered" evidence="2">
    <location>
        <begin position="793"/>
        <end position="814"/>
    </location>
</feature>